<feature type="region of interest" description="Disordered" evidence="1">
    <location>
        <begin position="58"/>
        <end position="92"/>
    </location>
</feature>
<keyword evidence="3" id="KW-1185">Reference proteome</keyword>
<dbReference type="AlphaFoldDB" id="A0A1Y1ZIM8"/>
<evidence type="ECO:0000313" key="3">
    <source>
        <dbReference type="Proteomes" id="UP000193144"/>
    </source>
</evidence>
<dbReference type="EMBL" id="MCFA01000078">
    <property type="protein sequence ID" value="ORY10044.1"/>
    <property type="molecule type" value="Genomic_DNA"/>
</dbReference>
<protein>
    <submittedName>
        <fullName evidence="2">Uncharacterized protein</fullName>
    </submittedName>
</protein>
<proteinExistence type="predicted"/>
<comment type="caution">
    <text evidence="2">The sequence shown here is derived from an EMBL/GenBank/DDBJ whole genome shotgun (WGS) entry which is preliminary data.</text>
</comment>
<dbReference type="Proteomes" id="UP000193144">
    <property type="component" value="Unassembled WGS sequence"/>
</dbReference>
<gene>
    <name evidence="2" type="ORF">BCR34DRAFT_357437</name>
</gene>
<name>A0A1Y1ZIM8_9PLEO</name>
<reference evidence="2 3" key="1">
    <citation type="submission" date="2016-07" db="EMBL/GenBank/DDBJ databases">
        <title>Pervasive Adenine N6-methylation of Active Genes in Fungi.</title>
        <authorList>
            <consortium name="DOE Joint Genome Institute"/>
            <person name="Mondo S.J."/>
            <person name="Dannebaum R.O."/>
            <person name="Kuo R.C."/>
            <person name="Labutti K."/>
            <person name="Haridas S."/>
            <person name="Kuo A."/>
            <person name="Salamov A."/>
            <person name="Ahrendt S.R."/>
            <person name="Lipzen A."/>
            <person name="Sullivan W."/>
            <person name="Andreopoulos W.B."/>
            <person name="Clum A."/>
            <person name="Lindquist E."/>
            <person name="Daum C."/>
            <person name="Ramamoorthy G.K."/>
            <person name="Gryganskyi A."/>
            <person name="Culley D."/>
            <person name="Magnuson J.K."/>
            <person name="James T.Y."/>
            <person name="O'Malley M.A."/>
            <person name="Stajich J.E."/>
            <person name="Spatafora J.W."/>
            <person name="Visel A."/>
            <person name="Grigoriev I.V."/>
        </authorList>
    </citation>
    <scope>NUCLEOTIDE SEQUENCE [LARGE SCALE GENOMIC DNA]</scope>
    <source>
        <strain evidence="2 3">CBS 115471</strain>
    </source>
</reference>
<organism evidence="2 3">
    <name type="scientific">Clohesyomyces aquaticus</name>
    <dbReference type="NCBI Taxonomy" id="1231657"/>
    <lineage>
        <taxon>Eukaryota</taxon>
        <taxon>Fungi</taxon>
        <taxon>Dikarya</taxon>
        <taxon>Ascomycota</taxon>
        <taxon>Pezizomycotina</taxon>
        <taxon>Dothideomycetes</taxon>
        <taxon>Pleosporomycetidae</taxon>
        <taxon>Pleosporales</taxon>
        <taxon>Lindgomycetaceae</taxon>
        <taxon>Clohesyomyces</taxon>
    </lineage>
</organism>
<evidence type="ECO:0000313" key="2">
    <source>
        <dbReference type="EMBL" id="ORY10044.1"/>
    </source>
</evidence>
<accession>A0A1Y1ZIM8</accession>
<sequence>MCDILTRVRSAVFPSAAQESILHGFQKDLTLTCIFACVPCVTDMIDGAIMIAPSHAPVRSLESGSEETNGIGGGRGQEMEGEGERPQKQNKTNTIFPDLSLHNQSVGLELEKHAHCTQNVHLPSRVERAGGFVEDELGCLDEPADPYSSTYPSNTPGHCGAGHMWRGERVVLGRPAEEGREGLDL</sequence>
<evidence type="ECO:0000256" key="1">
    <source>
        <dbReference type="SAM" id="MobiDB-lite"/>
    </source>
</evidence>